<protein>
    <submittedName>
        <fullName evidence="7">Peptide/nickel transport system substrate-binding protein</fullName>
    </submittedName>
</protein>
<feature type="domain" description="Solute-binding protein family 5" evidence="6">
    <location>
        <begin position="75"/>
        <end position="438"/>
    </location>
</feature>
<evidence type="ECO:0000313" key="7">
    <source>
        <dbReference type="EMBL" id="MBP2295794.1"/>
    </source>
</evidence>
<name>A0ABS4STB9_9PROT</name>
<evidence type="ECO:0000259" key="6">
    <source>
        <dbReference type="Pfam" id="PF00496"/>
    </source>
</evidence>
<dbReference type="PIRSF" id="PIRSF002741">
    <property type="entry name" value="MppA"/>
    <property type="match status" value="1"/>
</dbReference>
<gene>
    <name evidence="7" type="ORF">J2851_005607</name>
</gene>
<evidence type="ECO:0000256" key="4">
    <source>
        <dbReference type="ARBA" id="ARBA00022729"/>
    </source>
</evidence>
<organism evidence="7 8">
    <name type="scientific">Azospirillum rugosum</name>
    <dbReference type="NCBI Taxonomy" id="416170"/>
    <lineage>
        <taxon>Bacteria</taxon>
        <taxon>Pseudomonadati</taxon>
        <taxon>Pseudomonadota</taxon>
        <taxon>Alphaproteobacteria</taxon>
        <taxon>Rhodospirillales</taxon>
        <taxon>Azospirillaceae</taxon>
        <taxon>Azospirillum</taxon>
    </lineage>
</organism>
<dbReference type="CDD" id="cd08493">
    <property type="entry name" value="PBP2_DppA_like"/>
    <property type="match status" value="1"/>
</dbReference>
<evidence type="ECO:0000256" key="1">
    <source>
        <dbReference type="ARBA" id="ARBA00004418"/>
    </source>
</evidence>
<dbReference type="InterPro" id="IPR030678">
    <property type="entry name" value="Peptide/Ni-bd"/>
</dbReference>
<comment type="similarity">
    <text evidence="2">Belongs to the bacterial solute-binding protein 5 family.</text>
</comment>
<proteinExistence type="inferred from homology"/>
<evidence type="ECO:0000313" key="8">
    <source>
        <dbReference type="Proteomes" id="UP000781958"/>
    </source>
</evidence>
<accession>A0ABS4STB9</accession>
<dbReference type="PANTHER" id="PTHR30290">
    <property type="entry name" value="PERIPLASMIC BINDING COMPONENT OF ABC TRANSPORTER"/>
    <property type="match status" value="1"/>
</dbReference>
<dbReference type="Pfam" id="PF00496">
    <property type="entry name" value="SBP_bac_5"/>
    <property type="match status" value="1"/>
</dbReference>
<reference evidence="7 8" key="1">
    <citation type="submission" date="2021-03" db="EMBL/GenBank/DDBJ databases">
        <title>Genomic Encyclopedia of Type Strains, Phase III (KMG-III): the genomes of soil and plant-associated and newly described type strains.</title>
        <authorList>
            <person name="Whitman W."/>
        </authorList>
    </citation>
    <scope>NUCLEOTIDE SEQUENCE [LARGE SCALE GENOMIC DNA]</scope>
    <source>
        <strain evidence="7 8">IMMIB AFH-6</strain>
    </source>
</reference>
<sequence>MTGFRHALAGCLLAVTLAMAGAPLRADPVPKDVLVVGQIAEPASLDPAVSTATNDFRILVNLYEGLVRYKPGTLEVEPALAERWTVSDDGLTYLFTLRDGVTFHDGTPFDAQAVKFNFDRLLDKTHPAADTGPFPLAFFFSAIDRVEAPDPRTVRITLKEPFAPFLSNLAYPTGLMVSPNAVMSRRKGFGRQPVGTGPFRFVEWQGSRRVVIERNPNYWGPPAKLRSVIFRPVTDPNTRAMEMLAGGLDVMVEVPADALSQFRDEDGFRIHEQAGPHLWFLILNTRHGPLKDRRVRQAVNYAIDKRAIADSILQGTAIPARGPVAPAFDWATDPAITGYPYDPNRARALLKEAGAEGASLTFLVAEGGSGMLDPIAMGTAIQANLAAVGLKVTIRTYEWNSYLARVNGGLGDKSDVGTADMAEMAWMTNDPDTLPYLTLRSDALPEKGGFNSGYYANPTLDRLLEQARRSGNQAERGDLYRRAERIVVEDAPLAFVAHWKQNAVTTAAVRGFALQPSFFLLLDRVSKD</sequence>
<evidence type="ECO:0000256" key="3">
    <source>
        <dbReference type="ARBA" id="ARBA00022448"/>
    </source>
</evidence>
<dbReference type="Gene3D" id="3.10.105.10">
    <property type="entry name" value="Dipeptide-binding Protein, Domain 3"/>
    <property type="match status" value="1"/>
</dbReference>
<comment type="caution">
    <text evidence="7">The sequence shown here is derived from an EMBL/GenBank/DDBJ whole genome shotgun (WGS) entry which is preliminary data.</text>
</comment>
<dbReference type="PANTHER" id="PTHR30290:SF9">
    <property type="entry name" value="OLIGOPEPTIDE-BINDING PROTEIN APPA"/>
    <property type="match status" value="1"/>
</dbReference>
<feature type="signal peptide" evidence="5">
    <location>
        <begin position="1"/>
        <end position="20"/>
    </location>
</feature>
<keyword evidence="3" id="KW-0813">Transport</keyword>
<keyword evidence="8" id="KW-1185">Reference proteome</keyword>
<dbReference type="SUPFAM" id="SSF53850">
    <property type="entry name" value="Periplasmic binding protein-like II"/>
    <property type="match status" value="1"/>
</dbReference>
<dbReference type="EMBL" id="JAGINP010000024">
    <property type="protein sequence ID" value="MBP2295794.1"/>
    <property type="molecule type" value="Genomic_DNA"/>
</dbReference>
<dbReference type="InterPro" id="IPR000914">
    <property type="entry name" value="SBP_5_dom"/>
</dbReference>
<dbReference type="Gene3D" id="3.90.76.10">
    <property type="entry name" value="Dipeptide-binding Protein, Domain 1"/>
    <property type="match status" value="1"/>
</dbReference>
<comment type="subcellular location">
    <subcellularLocation>
        <location evidence="1">Periplasm</location>
    </subcellularLocation>
</comment>
<evidence type="ECO:0000256" key="5">
    <source>
        <dbReference type="SAM" id="SignalP"/>
    </source>
</evidence>
<dbReference type="Proteomes" id="UP000781958">
    <property type="component" value="Unassembled WGS sequence"/>
</dbReference>
<keyword evidence="4 5" id="KW-0732">Signal</keyword>
<dbReference type="Gene3D" id="3.40.190.10">
    <property type="entry name" value="Periplasmic binding protein-like II"/>
    <property type="match status" value="1"/>
</dbReference>
<dbReference type="RefSeq" id="WP_209770417.1">
    <property type="nucleotide sequence ID" value="NZ_JAGINP010000024.1"/>
</dbReference>
<dbReference type="InterPro" id="IPR039424">
    <property type="entry name" value="SBP_5"/>
</dbReference>
<feature type="chain" id="PRO_5045211272" evidence="5">
    <location>
        <begin position="21"/>
        <end position="528"/>
    </location>
</feature>
<evidence type="ECO:0000256" key="2">
    <source>
        <dbReference type="ARBA" id="ARBA00005695"/>
    </source>
</evidence>